<keyword evidence="1" id="KW-0472">Membrane</keyword>
<keyword evidence="1" id="KW-0812">Transmembrane</keyword>
<dbReference type="AlphaFoldDB" id="A0A430LPH0"/>
<comment type="caution">
    <text evidence="2">The sequence shown here is derived from an EMBL/GenBank/DDBJ whole genome shotgun (WGS) entry which is preliminary data.</text>
</comment>
<evidence type="ECO:0000256" key="1">
    <source>
        <dbReference type="SAM" id="Phobius"/>
    </source>
</evidence>
<accession>A0A430LPH0</accession>
<gene>
    <name evidence="2" type="ORF">BHE90_007946</name>
</gene>
<proteinExistence type="predicted"/>
<protein>
    <submittedName>
        <fullName evidence="2">Uncharacterized protein</fullName>
    </submittedName>
</protein>
<feature type="transmembrane region" description="Helical" evidence="1">
    <location>
        <begin position="48"/>
        <end position="69"/>
    </location>
</feature>
<evidence type="ECO:0000313" key="2">
    <source>
        <dbReference type="EMBL" id="RTE77583.1"/>
    </source>
</evidence>
<reference evidence="2 3" key="1">
    <citation type="submission" date="2017-06" db="EMBL/GenBank/DDBJ databases">
        <title>Comparative genomic analysis of Ambrosia Fusariam Clade fungi.</title>
        <authorList>
            <person name="Stajich J.E."/>
            <person name="Carrillo J."/>
            <person name="Kijimoto T."/>
            <person name="Eskalen A."/>
            <person name="O'Donnell K."/>
            <person name="Kasson M."/>
        </authorList>
    </citation>
    <scope>NUCLEOTIDE SEQUENCE [LARGE SCALE GENOMIC DNA]</scope>
    <source>
        <strain evidence="2 3">UCR1854</strain>
    </source>
</reference>
<sequence>MAPISSDEFEGDDFSNNLFSDLAPLLTLFGEQVTKQFLSMSMGCADNVLLAMGPLGIITTVVSAIRVGGCKRLKALVGRARESHSVAEKELLSSTSQNVWEGEVLDFKTSYGQGYLSLQNVQTISTSLLLVLFSSKTWP</sequence>
<dbReference type="EMBL" id="MIKF01000117">
    <property type="protein sequence ID" value="RTE77583.1"/>
    <property type="molecule type" value="Genomic_DNA"/>
</dbReference>
<organism evidence="2 3">
    <name type="scientific">Fusarium euwallaceae</name>
    <dbReference type="NCBI Taxonomy" id="1147111"/>
    <lineage>
        <taxon>Eukaryota</taxon>
        <taxon>Fungi</taxon>
        <taxon>Dikarya</taxon>
        <taxon>Ascomycota</taxon>
        <taxon>Pezizomycotina</taxon>
        <taxon>Sordariomycetes</taxon>
        <taxon>Hypocreomycetidae</taxon>
        <taxon>Hypocreales</taxon>
        <taxon>Nectriaceae</taxon>
        <taxon>Fusarium</taxon>
        <taxon>Fusarium solani species complex</taxon>
    </lineage>
</organism>
<keyword evidence="3" id="KW-1185">Reference proteome</keyword>
<dbReference type="Proteomes" id="UP000287124">
    <property type="component" value="Unassembled WGS sequence"/>
</dbReference>
<keyword evidence="1" id="KW-1133">Transmembrane helix</keyword>
<evidence type="ECO:0000313" key="3">
    <source>
        <dbReference type="Proteomes" id="UP000287124"/>
    </source>
</evidence>
<name>A0A430LPH0_9HYPO</name>